<comment type="caution">
    <text evidence="4">The sequence shown here is derived from an EMBL/GenBank/DDBJ whole genome shotgun (WGS) entry which is preliminary data.</text>
</comment>
<reference evidence="4 5" key="1">
    <citation type="submission" date="2019-02" db="EMBL/GenBank/DDBJ databases">
        <title>Deep-cultivation of Planctomycetes and their phenomic and genomic characterization uncovers novel biology.</title>
        <authorList>
            <person name="Wiegand S."/>
            <person name="Jogler M."/>
            <person name="Boedeker C."/>
            <person name="Pinto D."/>
            <person name="Vollmers J."/>
            <person name="Rivas-Marin E."/>
            <person name="Kohn T."/>
            <person name="Peeters S.H."/>
            <person name="Heuer A."/>
            <person name="Rast P."/>
            <person name="Oberbeckmann S."/>
            <person name="Bunk B."/>
            <person name="Jeske O."/>
            <person name="Meyerdierks A."/>
            <person name="Storesund J.E."/>
            <person name="Kallscheuer N."/>
            <person name="Luecker S."/>
            <person name="Lage O.M."/>
            <person name="Pohl T."/>
            <person name="Merkel B.J."/>
            <person name="Hornburger P."/>
            <person name="Mueller R.-W."/>
            <person name="Bruemmer F."/>
            <person name="Labrenz M."/>
            <person name="Spormann A.M."/>
            <person name="Op Den Camp H."/>
            <person name="Overmann J."/>
            <person name="Amann R."/>
            <person name="Jetten M.S.M."/>
            <person name="Mascher T."/>
            <person name="Medema M.H."/>
            <person name="Devos D.P."/>
            <person name="Kaster A.-K."/>
            <person name="Ovreas L."/>
            <person name="Rohde M."/>
            <person name="Galperin M.Y."/>
            <person name="Jogler C."/>
        </authorList>
    </citation>
    <scope>NUCLEOTIDE SEQUENCE [LARGE SCALE GENOMIC DNA]</scope>
    <source>
        <strain evidence="4 5">KOR42</strain>
    </source>
</reference>
<evidence type="ECO:0000256" key="2">
    <source>
        <dbReference type="SAM" id="SignalP"/>
    </source>
</evidence>
<dbReference type="InterPro" id="IPR016024">
    <property type="entry name" value="ARM-type_fold"/>
</dbReference>
<keyword evidence="5" id="KW-1185">Reference proteome</keyword>
<dbReference type="RefSeq" id="WP_146512297.1">
    <property type="nucleotide sequence ID" value="NZ_SIHI01000055.1"/>
</dbReference>
<organism evidence="4 5">
    <name type="scientific">Thalassoglobus neptunius</name>
    <dbReference type="NCBI Taxonomy" id="1938619"/>
    <lineage>
        <taxon>Bacteria</taxon>
        <taxon>Pseudomonadati</taxon>
        <taxon>Planctomycetota</taxon>
        <taxon>Planctomycetia</taxon>
        <taxon>Planctomycetales</taxon>
        <taxon>Planctomycetaceae</taxon>
        <taxon>Thalassoglobus</taxon>
    </lineage>
</organism>
<dbReference type="PANTHER" id="PTHR43751:SF1">
    <property type="entry name" value="SULFATASE ATSG-RELATED"/>
    <property type="match status" value="1"/>
</dbReference>
<evidence type="ECO:0000313" key="5">
    <source>
        <dbReference type="Proteomes" id="UP000317243"/>
    </source>
</evidence>
<name>A0A5C5VPM8_9PLAN</name>
<dbReference type="OrthoDB" id="9763613at2"/>
<accession>A0A5C5VPM8</accession>
<dbReference type="SUPFAM" id="SSF53649">
    <property type="entry name" value="Alkaline phosphatase-like"/>
    <property type="match status" value="1"/>
</dbReference>
<sequence precursor="true">MMRSSIICFALLAFLTFLPEPLSAQQPNILWLTAEDIGPHLGCYGDDYADTPHLDKFAERSLTYLNAWSTAPVCAPARTTLISGMYPPSTGSGHMRSLTNLPEGFHMYPVYMRNAGYFCINPHKEDYNLAKEGEVWDAVDKRNPWSNLKENQPFMAVLNQTNTHESKIRTRPHKQVHDPAGVRVPAYHPDTPEVRQDWAQYYDNITKMDEWFGEQIAELERQGLADDTIVFFYGDHGSGMPRNKRWPYNSGLRVPLIIHVPEKFQGLAPTDYMAGGKSEQLVGFIDFAQTIISLAGAQPPEHMQGHPFMGAFADPPQEYAYGFRGRMDERYDMVRTVRSKRYIYLRHYMPHKVYGQYIDYMFVTPTTRKWKELFDAGELTAAQSLFWQTKPFEELYDLEADPDEVNNLVESPEHAGVLAELRKAHEDWVFDVKDVGFLPEDELHNAWPNLTPYEIGHAGPEIFPIKRIQAVAASAASQDLQEIPFLVDMLRDVTSAVRYWAAMGLLIRESTGVSSAQKRLRRMARQDPSPSVRVIAAEALGRYGDKQDVRIALNTLIECANAENHGAYVAMLALNSIDFLDDRAAPIKSKIENLPQKGDWTPARGNSYVPNLIKKTLADLNEQR</sequence>
<protein>
    <submittedName>
        <fullName evidence="4">Sulfatase</fullName>
    </submittedName>
</protein>
<dbReference type="CDD" id="cd16027">
    <property type="entry name" value="SGSH"/>
    <property type="match status" value="1"/>
</dbReference>
<dbReference type="Gene3D" id="1.25.10.10">
    <property type="entry name" value="Leucine-rich Repeat Variant"/>
    <property type="match status" value="1"/>
</dbReference>
<gene>
    <name evidence="4" type="ORF">KOR42_49920</name>
</gene>
<dbReference type="Pfam" id="PF00884">
    <property type="entry name" value="Sulfatase"/>
    <property type="match status" value="1"/>
</dbReference>
<feature type="signal peptide" evidence="2">
    <location>
        <begin position="1"/>
        <end position="24"/>
    </location>
</feature>
<dbReference type="InterPro" id="IPR052701">
    <property type="entry name" value="GAG_Ulvan_Degrading_Sulfatases"/>
</dbReference>
<dbReference type="EMBL" id="SIHI01000055">
    <property type="protein sequence ID" value="TWT40097.1"/>
    <property type="molecule type" value="Genomic_DNA"/>
</dbReference>
<feature type="region of interest" description="Disordered" evidence="1">
    <location>
        <begin position="166"/>
        <end position="189"/>
    </location>
</feature>
<evidence type="ECO:0000313" key="4">
    <source>
        <dbReference type="EMBL" id="TWT40097.1"/>
    </source>
</evidence>
<dbReference type="Pfam" id="PF13646">
    <property type="entry name" value="HEAT_2"/>
    <property type="match status" value="1"/>
</dbReference>
<feature type="domain" description="Sulfatase N-terminal" evidence="3">
    <location>
        <begin position="27"/>
        <end position="297"/>
    </location>
</feature>
<evidence type="ECO:0000259" key="3">
    <source>
        <dbReference type="Pfam" id="PF00884"/>
    </source>
</evidence>
<dbReference type="Proteomes" id="UP000317243">
    <property type="component" value="Unassembled WGS sequence"/>
</dbReference>
<dbReference type="InterPro" id="IPR017850">
    <property type="entry name" value="Alkaline_phosphatase_core_sf"/>
</dbReference>
<keyword evidence="2" id="KW-0732">Signal</keyword>
<proteinExistence type="predicted"/>
<dbReference type="InterPro" id="IPR011989">
    <property type="entry name" value="ARM-like"/>
</dbReference>
<feature type="chain" id="PRO_5022806268" evidence="2">
    <location>
        <begin position="25"/>
        <end position="624"/>
    </location>
</feature>
<evidence type="ECO:0000256" key="1">
    <source>
        <dbReference type="SAM" id="MobiDB-lite"/>
    </source>
</evidence>
<dbReference type="Gene3D" id="3.40.720.10">
    <property type="entry name" value="Alkaline Phosphatase, subunit A"/>
    <property type="match status" value="1"/>
</dbReference>
<dbReference type="InterPro" id="IPR000917">
    <property type="entry name" value="Sulfatase_N"/>
</dbReference>
<dbReference type="PANTHER" id="PTHR43751">
    <property type="entry name" value="SULFATASE"/>
    <property type="match status" value="1"/>
</dbReference>
<dbReference type="AlphaFoldDB" id="A0A5C5VPM8"/>
<dbReference type="SUPFAM" id="SSF48371">
    <property type="entry name" value="ARM repeat"/>
    <property type="match status" value="1"/>
</dbReference>